<evidence type="ECO:0000313" key="2">
    <source>
        <dbReference type="Proteomes" id="UP000014540"/>
    </source>
</evidence>
<keyword evidence="2" id="KW-1185">Reference proteome</keyword>
<comment type="caution">
    <text evidence="1">The sequence shown here is derived from an EMBL/GenBank/DDBJ whole genome shotgun (WGS) entry which is preliminary data.</text>
</comment>
<reference evidence="1" key="1">
    <citation type="submission" date="2013-04" db="EMBL/GenBank/DDBJ databases">
        <authorList>
            <person name="Harkins D.M."/>
            <person name="Durkin A.S."/>
            <person name="Selengut J.D."/>
            <person name="Sanka R."/>
            <person name="DePew J."/>
            <person name="Purushe J."/>
            <person name="Ahmed A."/>
            <person name="van der Linden H."/>
            <person name="Goris M.G.A."/>
            <person name="Hartskeerl R.A."/>
            <person name="Vinetz J.M."/>
            <person name="Sutton G.G."/>
            <person name="Nelson W.C."/>
            <person name="Fouts D.E."/>
        </authorList>
    </citation>
    <scope>NUCLEOTIDE SEQUENCE [LARGE SCALE GENOMIC DNA]</scope>
    <source>
        <strain evidence="1">BUT 6</strain>
    </source>
</reference>
<gene>
    <name evidence="1" type="ORF">LEP1GSC058_1347</name>
</gene>
<organism evidence="1 2">
    <name type="scientific">Leptospira fainei serovar Hurstbridge str. BUT 6</name>
    <dbReference type="NCBI Taxonomy" id="1193011"/>
    <lineage>
        <taxon>Bacteria</taxon>
        <taxon>Pseudomonadati</taxon>
        <taxon>Spirochaetota</taxon>
        <taxon>Spirochaetia</taxon>
        <taxon>Leptospirales</taxon>
        <taxon>Leptospiraceae</taxon>
        <taxon>Leptospira</taxon>
    </lineage>
</organism>
<proteinExistence type="predicted"/>
<accession>S3V6G7</accession>
<dbReference type="Proteomes" id="UP000014540">
    <property type="component" value="Unassembled WGS sequence"/>
</dbReference>
<evidence type="ECO:0000313" key="1">
    <source>
        <dbReference type="EMBL" id="EPG76264.1"/>
    </source>
</evidence>
<name>S3V6G7_9LEPT</name>
<protein>
    <submittedName>
        <fullName evidence="1">Uncharacterized protein</fullName>
    </submittedName>
</protein>
<dbReference type="EMBL" id="AKWZ02000001">
    <property type="protein sequence ID" value="EPG76264.1"/>
    <property type="molecule type" value="Genomic_DNA"/>
</dbReference>
<sequence>MKNFHLLPTEESICDEDFSLKIIIFSRVARKRTFVTEGFLPSHNQRKEVRSDKFSWDLHSDSDPIPIKPFKTRLEI</sequence>
<dbReference type="AlphaFoldDB" id="S3V6G7"/>